<dbReference type="Proteomes" id="UP000650467">
    <property type="component" value="Unassembled WGS sequence"/>
</dbReference>
<evidence type="ECO:0000256" key="1">
    <source>
        <dbReference type="SAM" id="MobiDB-lite"/>
    </source>
</evidence>
<dbReference type="PROSITE" id="PS50868">
    <property type="entry name" value="POST_SET"/>
    <property type="match status" value="1"/>
</dbReference>
<name>A0A835SR18_CHLIN</name>
<feature type="domain" description="Post-SET" evidence="2">
    <location>
        <begin position="342"/>
        <end position="358"/>
    </location>
</feature>
<dbReference type="InterPro" id="IPR003616">
    <property type="entry name" value="Post-SET_dom"/>
</dbReference>
<evidence type="ECO:0000313" key="3">
    <source>
        <dbReference type="EMBL" id="KAG2425030.1"/>
    </source>
</evidence>
<feature type="compositionally biased region" description="Basic and acidic residues" evidence="1">
    <location>
        <begin position="1"/>
        <end position="12"/>
    </location>
</feature>
<proteinExistence type="predicted"/>
<sequence>MKRAASQREDRPAASSAEQTAKEEEAKERKRQAARIAGLLKEAEAMSAALSKAAQRRKSDAAQVLLRLPASGQRYVATLLAGKVTAQGVACSCCGTRITGGAGLAGALVEAEGGGGAAATQRCVLCGEWAGQGDGEDAARDHRCSMQCIMPVHYDCIGVTGLSDRYNACDPESEAGARLQEQLRRCAELWRAAMPTRLVVSVVALPPGQGEGAGEVPEVTSTMTYVAPSASIASACEGLRFVPGSTPGTAWPRFVYHGAIIASGLAKTPAAAGSAMARELRRWQQQQTGQRGQGRPELAENTARMALGRRMHACPKPGAGPLPAMHDELCWFYGAVCDTLEEEMACECGAPGCCGLLVRWKGRERAE</sequence>
<accession>A0A835SR18</accession>
<dbReference type="OrthoDB" id="557440at2759"/>
<comment type="caution">
    <text evidence="3">The sequence shown here is derived from an EMBL/GenBank/DDBJ whole genome shotgun (WGS) entry which is preliminary data.</text>
</comment>
<gene>
    <name evidence="3" type="ORF">HXX76_014187</name>
</gene>
<dbReference type="EMBL" id="JAEHOC010000060">
    <property type="protein sequence ID" value="KAG2425030.1"/>
    <property type="molecule type" value="Genomic_DNA"/>
</dbReference>
<evidence type="ECO:0000259" key="2">
    <source>
        <dbReference type="PROSITE" id="PS50868"/>
    </source>
</evidence>
<protein>
    <recommendedName>
        <fullName evidence="2">Post-SET domain-containing protein</fullName>
    </recommendedName>
</protein>
<feature type="region of interest" description="Disordered" evidence="1">
    <location>
        <begin position="1"/>
        <end position="32"/>
    </location>
</feature>
<organism evidence="3 4">
    <name type="scientific">Chlamydomonas incerta</name>
    <dbReference type="NCBI Taxonomy" id="51695"/>
    <lineage>
        <taxon>Eukaryota</taxon>
        <taxon>Viridiplantae</taxon>
        <taxon>Chlorophyta</taxon>
        <taxon>core chlorophytes</taxon>
        <taxon>Chlorophyceae</taxon>
        <taxon>CS clade</taxon>
        <taxon>Chlamydomonadales</taxon>
        <taxon>Chlamydomonadaceae</taxon>
        <taxon>Chlamydomonas</taxon>
    </lineage>
</organism>
<evidence type="ECO:0000313" key="4">
    <source>
        <dbReference type="Proteomes" id="UP000650467"/>
    </source>
</evidence>
<dbReference type="AlphaFoldDB" id="A0A835SR18"/>
<keyword evidence="4" id="KW-1185">Reference proteome</keyword>
<reference evidence="3" key="1">
    <citation type="journal article" date="2020" name="bioRxiv">
        <title>Comparative genomics of Chlamydomonas.</title>
        <authorList>
            <person name="Craig R.J."/>
            <person name="Hasan A.R."/>
            <person name="Ness R.W."/>
            <person name="Keightley P.D."/>
        </authorList>
    </citation>
    <scope>NUCLEOTIDE SEQUENCE</scope>
    <source>
        <strain evidence="3">SAG 7.73</strain>
    </source>
</reference>